<sequence length="299" mass="30447">MSRYAGLALAALLGGFTAAGAATLHVRPDGTGDYPTIQAAVDAASDGDVILLADGVFRGDGNWDVQVLDIELTIRSESGDPARTVIDCAGGASPHRAFRLSGNPMVVIEGISMINGAGSSFYQSVGGAVLMGFCNAVFSHCVFARNSAWAGGAICTDWFTNVSLVSCTFHANEATSAYGGSALFVIDLCSGHLSNCIVAFGVGPFAIQSWSGPLQLECCDLYGNEGGDYVQGAAGQLGVNGNICADPLFCDPENLDLSIAADSPCAPGGECGLMGALPVGCGPTPAEATTWGAIKALYR</sequence>
<comment type="caution">
    <text evidence="2">The sequence shown here is derived from an EMBL/GenBank/DDBJ whole genome shotgun (WGS) entry which is preliminary data.</text>
</comment>
<name>A0A938BRD6_UNCEI</name>
<gene>
    <name evidence="2" type="ORF">FJY75_07745</name>
</gene>
<dbReference type="InterPro" id="IPR011050">
    <property type="entry name" value="Pectin_lyase_fold/virulence"/>
</dbReference>
<dbReference type="AlphaFoldDB" id="A0A938BRD6"/>
<dbReference type="Proteomes" id="UP000748308">
    <property type="component" value="Unassembled WGS sequence"/>
</dbReference>
<dbReference type="Gene3D" id="2.160.20.10">
    <property type="entry name" value="Single-stranded right-handed beta-helix, Pectin lyase-like"/>
    <property type="match status" value="1"/>
</dbReference>
<proteinExistence type="predicted"/>
<dbReference type="SUPFAM" id="SSF51126">
    <property type="entry name" value="Pectin lyase-like"/>
    <property type="match status" value="1"/>
</dbReference>
<evidence type="ECO:0000256" key="1">
    <source>
        <dbReference type="SAM" id="SignalP"/>
    </source>
</evidence>
<reference evidence="2" key="1">
    <citation type="submission" date="2019-03" db="EMBL/GenBank/DDBJ databases">
        <title>Lake Tanganyika Metagenome-Assembled Genomes (MAGs).</title>
        <authorList>
            <person name="Tran P."/>
        </authorList>
    </citation>
    <scope>NUCLEOTIDE SEQUENCE</scope>
    <source>
        <strain evidence="2">M_DeepCast_400m_m2_100</strain>
    </source>
</reference>
<accession>A0A938BRD6</accession>
<evidence type="ECO:0008006" key="4">
    <source>
        <dbReference type="Google" id="ProtNLM"/>
    </source>
</evidence>
<keyword evidence="1" id="KW-0732">Signal</keyword>
<organism evidence="2 3">
    <name type="scientific">Eiseniibacteriota bacterium</name>
    <dbReference type="NCBI Taxonomy" id="2212470"/>
    <lineage>
        <taxon>Bacteria</taxon>
        <taxon>Candidatus Eiseniibacteriota</taxon>
    </lineage>
</organism>
<evidence type="ECO:0000313" key="3">
    <source>
        <dbReference type="Proteomes" id="UP000748308"/>
    </source>
</evidence>
<dbReference type="EMBL" id="VGIY01000177">
    <property type="protein sequence ID" value="MBM3317731.1"/>
    <property type="molecule type" value="Genomic_DNA"/>
</dbReference>
<feature type="signal peptide" evidence="1">
    <location>
        <begin position="1"/>
        <end position="21"/>
    </location>
</feature>
<evidence type="ECO:0000313" key="2">
    <source>
        <dbReference type="EMBL" id="MBM3317731.1"/>
    </source>
</evidence>
<feature type="chain" id="PRO_5037428474" description="Right handed beta helix domain-containing protein" evidence="1">
    <location>
        <begin position="22"/>
        <end position="299"/>
    </location>
</feature>
<protein>
    <recommendedName>
        <fullName evidence="4">Right handed beta helix domain-containing protein</fullName>
    </recommendedName>
</protein>
<dbReference type="InterPro" id="IPR012334">
    <property type="entry name" value="Pectin_lyas_fold"/>
</dbReference>